<dbReference type="SUPFAM" id="SSF52540">
    <property type="entry name" value="P-loop containing nucleoside triphosphate hydrolases"/>
    <property type="match status" value="1"/>
</dbReference>
<evidence type="ECO:0000313" key="7">
    <source>
        <dbReference type="EMBL" id="MEY9319471.1"/>
    </source>
</evidence>
<dbReference type="InterPro" id="IPR050166">
    <property type="entry name" value="ABC_transporter_ATP-bind"/>
</dbReference>
<evidence type="ECO:0000259" key="6">
    <source>
        <dbReference type="PROSITE" id="PS50893"/>
    </source>
</evidence>
<sequence length="305" mass="33346">MWRLGVVLAPLESDCQPCGKETMIALKANVEGGAYGALVPNAGGSEPPMIHIAGLEKRFRTRSGETVNALTNVDLDIQENEFISVVGPSGCGKTTLLRILAGLEGASSGVIQCDQTQITGPRPDVGVVFQQATLLPWNTVLANVLLSAHLKSDRSEATVRRAERLLAFMGLKDFAQKYPFELSGGMQQRVSICRALMREPRILLMDEPFGALDAMTREAMNMELMRVWSEEKKTVIFITHSIPEAVLLGDRVVVMSPRPGRISEIIDVDVGRPRTLQTMATPRFGEICDHIRNIFGAQSLTTTSL</sequence>
<organism evidence="7 8">
    <name type="scientific">Bradyrhizobium elkanii</name>
    <dbReference type="NCBI Taxonomy" id="29448"/>
    <lineage>
        <taxon>Bacteria</taxon>
        <taxon>Pseudomonadati</taxon>
        <taxon>Pseudomonadota</taxon>
        <taxon>Alphaproteobacteria</taxon>
        <taxon>Hyphomicrobiales</taxon>
        <taxon>Nitrobacteraceae</taxon>
        <taxon>Bradyrhizobium</taxon>
    </lineage>
</organism>
<dbReference type="PROSITE" id="PS50893">
    <property type="entry name" value="ABC_TRANSPORTER_2"/>
    <property type="match status" value="1"/>
</dbReference>
<evidence type="ECO:0000256" key="4">
    <source>
        <dbReference type="ARBA" id="ARBA00022840"/>
    </source>
</evidence>
<evidence type="ECO:0000256" key="5">
    <source>
        <dbReference type="ARBA" id="ARBA00024722"/>
    </source>
</evidence>
<keyword evidence="8" id="KW-1185">Reference proteome</keyword>
<evidence type="ECO:0000256" key="1">
    <source>
        <dbReference type="ARBA" id="ARBA00005417"/>
    </source>
</evidence>
<protein>
    <submittedName>
        <fullName evidence="7">NitT/TauT family transport system ATP-binding protein</fullName>
    </submittedName>
</protein>
<accession>A0ABV4F861</accession>
<keyword evidence="2" id="KW-0813">Transport</keyword>
<comment type="function">
    <text evidence="5">Involved in beta-(1--&gt;2)glucan export. Transmembrane domains (TMD) form a pore in the inner membrane and the ATP-binding domain (NBD) is responsible for energy generation.</text>
</comment>
<dbReference type="PANTHER" id="PTHR42788:SF13">
    <property type="entry name" value="ALIPHATIC SULFONATES IMPORT ATP-BINDING PROTEIN SSUB"/>
    <property type="match status" value="1"/>
</dbReference>
<dbReference type="InterPro" id="IPR003439">
    <property type="entry name" value="ABC_transporter-like_ATP-bd"/>
</dbReference>
<dbReference type="PANTHER" id="PTHR42788">
    <property type="entry name" value="TAURINE IMPORT ATP-BINDING PROTEIN-RELATED"/>
    <property type="match status" value="1"/>
</dbReference>
<dbReference type="RefSeq" id="WP_246715880.1">
    <property type="nucleotide sequence ID" value="NZ_JALJZB010000001.1"/>
</dbReference>
<dbReference type="CDD" id="cd03293">
    <property type="entry name" value="ABC_NrtD_SsuB_transporters"/>
    <property type="match status" value="1"/>
</dbReference>
<name>A0ABV4F861_BRAEL</name>
<reference evidence="7 8" key="1">
    <citation type="submission" date="2024-07" db="EMBL/GenBank/DDBJ databases">
        <title>Genomic Encyclopedia of Type Strains, Phase V (KMG-V): Genome sequencing to study the core and pangenomes of soil and plant-associated prokaryotes.</title>
        <authorList>
            <person name="Whitman W."/>
        </authorList>
    </citation>
    <scope>NUCLEOTIDE SEQUENCE [LARGE SCALE GENOMIC DNA]</scope>
    <source>
        <strain evidence="7 8">USDA 415</strain>
    </source>
</reference>
<comment type="similarity">
    <text evidence="1">Belongs to the ABC transporter superfamily.</text>
</comment>
<dbReference type="Gene3D" id="3.40.50.300">
    <property type="entry name" value="P-loop containing nucleotide triphosphate hydrolases"/>
    <property type="match status" value="1"/>
</dbReference>
<evidence type="ECO:0000313" key="8">
    <source>
        <dbReference type="Proteomes" id="UP001565471"/>
    </source>
</evidence>
<dbReference type="Pfam" id="PF00005">
    <property type="entry name" value="ABC_tran"/>
    <property type="match status" value="1"/>
</dbReference>
<dbReference type="InterPro" id="IPR027417">
    <property type="entry name" value="P-loop_NTPase"/>
</dbReference>
<dbReference type="InterPro" id="IPR017871">
    <property type="entry name" value="ABC_transporter-like_CS"/>
</dbReference>
<keyword evidence="4 7" id="KW-0067">ATP-binding</keyword>
<dbReference type="InterPro" id="IPR003593">
    <property type="entry name" value="AAA+_ATPase"/>
</dbReference>
<evidence type="ECO:0000256" key="3">
    <source>
        <dbReference type="ARBA" id="ARBA00022741"/>
    </source>
</evidence>
<proteinExistence type="inferred from homology"/>
<dbReference type="EMBL" id="JBGBZA010000002">
    <property type="protein sequence ID" value="MEY9319471.1"/>
    <property type="molecule type" value="Genomic_DNA"/>
</dbReference>
<dbReference type="Proteomes" id="UP001565471">
    <property type="component" value="Unassembled WGS sequence"/>
</dbReference>
<dbReference type="PROSITE" id="PS00211">
    <property type="entry name" value="ABC_TRANSPORTER_1"/>
    <property type="match status" value="1"/>
</dbReference>
<dbReference type="SMART" id="SM00382">
    <property type="entry name" value="AAA"/>
    <property type="match status" value="1"/>
</dbReference>
<dbReference type="GO" id="GO:0005524">
    <property type="term" value="F:ATP binding"/>
    <property type="evidence" value="ECO:0007669"/>
    <property type="project" value="UniProtKB-KW"/>
</dbReference>
<evidence type="ECO:0000256" key="2">
    <source>
        <dbReference type="ARBA" id="ARBA00022448"/>
    </source>
</evidence>
<feature type="domain" description="ABC transporter" evidence="6">
    <location>
        <begin position="50"/>
        <end position="282"/>
    </location>
</feature>
<keyword evidence="3" id="KW-0547">Nucleotide-binding</keyword>
<gene>
    <name evidence="7" type="ORF">ABIF29_006270</name>
</gene>
<comment type="caution">
    <text evidence="7">The sequence shown here is derived from an EMBL/GenBank/DDBJ whole genome shotgun (WGS) entry which is preliminary data.</text>
</comment>